<reference evidence="3" key="1">
    <citation type="journal article" date="2019" name="Int. J. Syst. Evol. Microbiol.">
        <title>The Global Catalogue of Microorganisms (GCM) 10K type strain sequencing project: providing services to taxonomists for standard genome sequencing and annotation.</title>
        <authorList>
            <consortium name="The Broad Institute Genomics Platform"/>
            <consortium name="The Broad Institute Genome Sequencing Center for Infectious Disease"/>
            <person name="Wu L."/>
            <person name="Ma J."/>
        </authorList>
    </citation>
    <scope>NUCLEOTIDE SEQUENCE [LARGE SCALE GENOMIC DNA]</scope>
    <source>
        <strain evidence="3">CECT 8551</strain>
    </source>
</reference>
<comment type="caution">
    <text evidence="2">The sequence shown here is derived from an EMBL/GenBank/DDBJ whole genome shotgun (WGS) entry which is preliminary data.</text>
</comment>
<evidence type="ECO:0000313" key="2">
    <source>
        <dbReference type="EMBL" id="MFC3977642.1"/>
    </source>
</evidence>
<organism evidence="2 3">
    <name type="scientific">Belliella kenyensis</name>
    <dbReference type="NCBI Taxonomy" id="1472724"/>
    <lineage>
        <taxon>Bacteria</taxon>
        <taxon>Pseudomonadati</taxon>
        <taxon>Bacteroidota</taxon>
        <taxon>Cytophagia</taxon>
        <taxon>Cytophagales</taxon>
        <taxon>Cyclobacteriaceae</taxon>
        <taxon>Belliella</taxon>
    </lineage>
</organism>
<dbReference type="RefSeq" id="WP_241297042.1">
    <property type="nucleotide sequence ID" value="NZ_JAKZGR010000017.1"/>
</dbReference>
<evidence type="ECO:0000313" key="3">
    <source>
        <dbReference type="Proteomes" id="UP001595766"/>
    </source>
</evidence>
<dbReference type="EMBL" id="JBHSAV010000058">
    <property type="protein sequence ID" value="MFC3977642.1"/>
    <property type="molecule type" value="Genomic_DNA"/>
</dbReference>
<accession>A0ABV8EN87</accession>
<evidence type="ECO:0000259" key="1">
    <source>
        <dbReference type="Pfam" id="PF18962"/>
    </source>
</evidence>
<keyword evidence="3" id="KW-1185">Reference proteome</keyword>
<proteinExistence type="predicted"/>
<dbReference type="InterPro" id="IPR026444">
    <property type="entry name" value="Secre_tail"/>
</dbReference>
<dbReference type="NCBIfam" id="TIGR04183">
    <property type="entry name" value="Por_Secre_tail"/>
    <property type="match status" value="1"/>
</dbReference>
<protein>
    <submittedName>
        <fullName evidence="2">T9SS type A sorting domain-containing protein</fullName>
    </submittedName>
</protein>
<dbReference type="Proteomes" id="UP001595766">
    <property type="component" value="Unassembled WGS sequence"/>
</dbReference>
<feature type="domain" description="Secretion system C-terminal sorting" evidence="1">
    <location>
        <begin position="105"/>
        <end position="182"/>
    </location>
</feature>
<dbReference type="Pfam" id="PF18962">
    <property type="entry name" value="Por_Secre_tail"/>
    <property type="match status" value="1"/>
</dbReference>
<name>A0ABV8EN87_9BACT</name>
<sequence length="186" mass="21359">MATVDKDIWVGMAFFPSINGPYEMQINTVENFYAAIPNYPFDLYFNWQVYPSGNEWLYGQGEQGITLSFSSGGVYSVSVDLVNPCGARGAEMPVWVYNPWDMFMVYPNPTTDFVSITKKSNPIKSTFETSSDQFEVSLFDQRGQEIINRDKADIETTLDLSKLKKGLYYIHIYYKEAVIRKQIKVE</sequence>
<gene>
    <name evidence="2" type="ORF">ACFOUP_14745</name>
</gene>